<feature type="coiled-coil region" evidence="1">
    <location>
        <begin position="557"/>
        <end position="612"/>
    </location>
</feature>
<evidence type="ECO:0000256" key="1">
    <source>
        <dbReference type="SAM" id="Coils"/>
    </source>
</evidence>
<keyword evidence="3" id="KW-0472">Membrane</keyword>
<evidence type="ECO:0000256" key="3">
    <source>
        <dbReference type="SAM" id="Phobius"/>
    </source>
</evidence>
<feature type="region of interest" description="Disordered" evidence="2">
    <location>
        <begin position="272"/>
        <end position="331"/>
    </location>
</feature>
<accession>A0A835DBN9</accession>
<keyword evidence="1" id="KW-0175">Coiled coil</keyword>
<reference evidence="4 5" key="1">
    <citation type="submission" date="2020-04" db="EMBL/GenBank/DDBJ databases">
        <title>Plant Genome Project.</title>
        <authorList>
            <person name="Zhang R.-G."/>
        </authorList>
    </citation>
    <scope>NUCLEOTIDE SEQUENCE [LARGE SCALE GENOMIC DNA]</scope>
    <source>
        <strain evidence="4">YNK0</strain>
        <tissue evidence="4">Leaf</tissue>
    </source>
</reference>
<comment type="caution">
    <text evidence="4">The sequence shown here is derived from an EMBL/GenBank/DDBJ whole genome shotgun (WGS) entry which is preliminary data.</text>
</comment>
<evidence type="ECO:0000256" key="2">
    <source>
        <dbReference type="SAM" id="MobiDB-lite"/>
    </source>
</evidence>
<keyword evidence="3" id="KW-1133">Transmembrane helix</keyword>
<keyword evidence="3" id="KW-0812">Transmembrane</keyword>
<protein>
    <submittedName>
        <fullName evidence="4">Uncharacterized protein</fullName>
    </submittedName>
</protein>
<proteinExistence type="predicted"/>
<organism evidence="4 5">
    <name type="scientific">Tetracentron sinense</name>
    <name type="common">Spur-leaf</name>
    <dbReference type="NCBI Taxonomy" id="13715"/>
    <lineage>
        <taxon>Eukaryota</taxon>
        <taxon>Viridiplantae</taxon>
        <taxon>Streptophyta</taxon>
        <taxon>Embryophyta</taxon>
        <taxon>Tracheophyta</taxon>
        <taxon>Spermatophyta</taxon>
        <taxon>Magnoliopsida</taxon>
        <taxon>Trochodendrales</taxon>
        <taxon>Trochodendraceae</taxon>
        <taxon>Tetracentron</taxon>
    </lineage>
</organism>
<sequence length="647" mass="72291">MQLCRKRIHVFFFFFFFFELLQQTWLYIALLVNLFPIILSLRTGLMDKFSISQIPKREIVRTCQGARVAITSSEEYPFFSKDESKEQPVLLIREGEFYDEVVPSLREITGLDEKLTPILPFSCRFLFLAYHWVRQSNLSSGDTSHHSTSFKNAKARQQYPSGKFPYRCRTSKEDSVLHDLGVSSRDEDEVLLAAFLSTWLSPSRPQSEPALVIIPAVEGSNSTGHGIDDNTSDTHSQNYIANDIKGIRISGSDPLGSSDIVVKTLLSVLSSGSKRSSSEAAEETKVVKNGVGNHSDLDSDRCNFRRQKKNNNDPPVKKKRTSPTDPKFTDGLLDEPVLVDIVQSASETSIGDEGQIRRGARQLLERRISAEKVVVTPMPIPLKVDIRHVSTTQLDIGTSEVAPSLPHYHSSIIAQADERSKRGFPTKEITATPSFSIYQKGRIASDVFATAVKSMGHALLTKLKAAPFDRVLRVQDDALDVYSSITHLKGDSAPLKELVDSYADDVKAYLQQEASLLNGIPLSEWAKLKVSTTEKIDVTSSYLALAQQHLTDCSGELEIVIAKRVSLENELRIVQEKESCLRRDVATKEIDVQVAELEVKSAQKACEDMESVVPVSIAEAENLQDLRKMVEDRRNSIKPSDWMDEIL</sequence>
<dbReference type="EMBL" id="JABCRI010000014">
    <property type="protein sequence ID" value="KAF8394294.1"/>
    <property type="molecule type" value="Genomic_DNA"/>
</dbReference>
<dbReference type="Proteomes" id="UP000655225">
    <property type="component" value="Unassembled WGS sequence"/>
</dbReference>
<evidence type="ECO:0000313" key="5">
    <source>
        <dbReference type="Proteomes" id="UP000655225"/>
    </source>
</evidence>
<dbReference type="AlphaFoldDB" id="A0A835DBN9"/>
<feature type="transmembrane region" description="Helical" evidence="3">
    <location>
        <begin position="12"/>
        <end position="39"/>
    </location>
</feature>
<evidence type="ECO:0000313" key="4">
    <source>
        <dbReference type="EMBL" id="KAF8394294.1"/>
    </source>
</evidence>
<keyword evidence="5" id="KW-1185">Reference proteome</keyword>
<gene>
    <name evidence="4" type="ORF">HHK36_020500</name>
</gene>
<name>A0A835DBN9_TETSI</name>